<comment type="caution">
    <text evidence="2">The sequence shown here is derived from an EMBL/GenBank/DDBJ whole genome shotgun (WGS) entry which is preliminary data.</text>
</comment>
<reference evidence="2 3" key="1">
    <citation type="submission" date="2023-03" db="EMBL/GenBank/DDBJ databases">
        <title>Bacillus Genome Sequencing.</title>
        <authorList>
            <person name="Dunlap C."/>
        </authorList>
    </citation>
    <scope>NUCLEOTIDE SEQUENCE [LARGE SCALE GENOMIC DNA]</scope>
    <source>
        <strain evidence="2 3">NRS-1717</strain>
    </source>
</reference>
<evidence type="ECO:0000313" key="3">
    <source>
        <dbReference type="Proteomes" id="UP001342826"/>
    </source>
</evidence>
<gene>
    <name evidence="2" type="ORF">P9271_01315</name>
</gene>
<dbReference type="InterPro" id="IPR000160">
    <property type="entry name" value="GGDEF_dom"/>
</dbReference>
<accession>A0ABU6NW44</accession>
<organism evidence="2 3">
    <name type="scientific">Metabacillus fastidiosus</name>
    <dbReference type="NCBI Taxonomy" id="1458"/>
    <lineage>
        <taxon>Bacteria</taxon>
        <taxon>Bacillati</taxon>
        <taxon>Bacillota</taxon>
        <taxon>Bacilli</taxon>
        <taxon>Bacillales</taxon>
        <taxon>Bacillaceae</taxon>
        <taxon>Metabacillus</taxon>
    </lineage>
</organism>
<name>A0ABU6NW44_9BACI</name>
<dbReference type="EC" id="2.7.7.65" evidence="2"/>
<dbReference type="PROSITE" id="PS50887">
    <property type="entry name" value="GGDEF"/>
    <property type="match status" value="1"/>
</dbReference>
<dbReference type="InterPro" id="IPR029787">
    <property type="entry name" value="Nucleotide_cyclase"/>
</dbReference>
<dbReference type="EMBL" id="JARTFS010000001">
    <property type="protein sequence ID" value="MED4400001.1"/>
    <property type="molecule type" value="Genomic_DNA"/>
</dbReference>
<keyword evidence="2" id="KW-0808">Transferase</keyword>
<feature type="domain" description="GGDEF" evidence="1">
    <location>
        <begin position="86"/>
        <end position="214"/>
    </location>
</feature>
<dbReference type="PANTHER" id="PTHR45138">
    <property type="entry name" value="REGULATORY COMPONENTS OF SENSORY TRANSDUCTION SYSTEM"/>
    <property type="match status" value="1"/>
</dbReference>
<keyword evidence="3" id="KW-1185">Reference proteome</keyword>
<dbReference type="NCBIfam" id="TIGR00254">
    <property type="entry name" value="GGDEF"/>
    <property type="match status" value="1"/>
</dbReference>
<dbReference type="RefSeq" id="WP_328014655.1">
    <property type="nucleotide sequence ID" value="NZ_JARTFS010000001.1"/>
</dbReference>
<evidence type="ECO:0000313" key="2">
    <source>
        <dbReference type="EMBL" id="MED4400001.1"/>
    </source>
</evidence>
<dbReference type="InterPro" id="IPR050469">
    <property type="entry name" value="Diguanylate_Cyclase"/>
</dbReference>
<dbReference type="Proteomes" id="UP001342826">
    <property type="component" value="Unassembled WGS sequence"/>
</dbReference>
<dbReference type="GO" id="GO:0052621">
    <property type="term" value="F:diguanylate cyclase activity"/>
    <property type="evidence" value="ECO:0007669"/>
    <property type="project" value="UniProtKB-EC"/>
</dbReference>
<dbReference type="SMART" id="SM00267">
    <property type="entry name" value="GGDEF"/>
    <property type="match status" value="1"/>
</dbReference>
<dbReference type="PANTHER" id="PTHR45138:SF6">
    <property type="entry name" value="DIGUANYLATE CYCLASE DGCN"/>
    <property type="match status" value="1"/>
</dbReference>
<dbReference type="InterPro" id="IPR043128">
    <property type="entry name" value="Rev_trsase/Diguanyl_cyclase"/>
</dbReference>
<protein>
    <submittedName>
        <fullName evidence="2">GGDEF domain-containing protein</fullName>
        <ecNumber evidence="2">2.7.7.65</ecNumber>
    </submittedName>
</protein>
<dbReference type="SUPFAM" id="SSF55073">
    <property type="entry name" value="Nucleotide cyclase"/>
    <property type="match status" value="1"/>
</dbReference>
<proteinExistence type="predicted"/>
<keyword evidence="2" id="KW-0548">Nucleotidyltransferase</keyword>
<sequence>MKYTGRLSLLLIVVAFTLFQIFVTKDPLNEQAFDTLISAIIAWFVGKQYDKMRFYAEKDFLTELYNRRFTNKFFSKLKKKADSNKLTLGVFMIDINNFKQTNDKYGHETGDEALKLLSGTIRKNIEKSDIAIRWGGDEFMILIPAVTPELADKMITQINNEFVMSINKDWTIDSDFGLSAGLAMYPADGENIGDLSNIADRRMYTIKSNSKNID</sequence>
<evidence type="ECO:0000259" key="1">
    <source>
        <dbReference type="PROSITE" id="PS50887"/>
    </source>
</evidence>
<dbReference type="CDD" id="cd01949">
    <property type="entry name" value="GGDEF"/>
    <property type="match status" value="1"/>
</dbReference>
<dbReference type="Pfam" id="PF00990">
    <property type="entry name" value="GGDEF"/>
    <property type="match status" value="1"/>
</dbReference>
<dbReference type="Gene3D" id="3.30.70.270">
    <property type="match status" value="1"/>
</dbReference>